<feature type="compositionally biased region" description="Low complexity" evidence="1">
    <location>
        <begin position="16"/>
        <end position="26"/>
    </location>
</feature>
<protein>
    <submittedName>
        <fullName evidence="2">Uncharacterized protein</fullName>
    </submittedName>
</protein>
<feature type="compositionally biased region" description="Basic residues" evidence="1">
    <location>
        <begin position="84"/>
        <end position="99"/>
    </location>
</feature>
<reference evidence="2" key="1">
    <citation type="submission" date="2020-02" db="EMBL/GenBank/DDBJ databases">
        <authorList>
            <person name="Meier V. D."/>
        </authorList>
    </citation>
    <scope>NUCLEOTIDE SEQUENCE</scope>
    <source>
        <strain evidence="2">AVDCRST_MAG67</strain>
    </source>
</reference>
<evidence type="ECO:0000256" key="1">
    <source>
        <dbReference type="SAM" id="MobiDB-lite"/>
    </source>
</evidence>
<feature type="compositionally biased region" description="Basic residues" evidence="1">
    <location>
        <begin position="113"/>
        <end position="128"/>
    </location>
</feature>
<feature type="compositionally biased region" description="Basic residues" evidence="1">
    <location>
        <begin position="182"/>
        <end position="215"/>
    </location>
</feature>
<gene>
    <name evidence="2" type="ORF">AVDCRST_MAG67-2914</name>
</gene>
<accession>A0A6J4T4S3</accession>
<feature type="region of interest" description="Disordered" evidence="1">
    <location>
        <begin position="1"/>
        <end position="215"/>
    </location>
</feature>
<feature type="non-terminal residue" evidence="2">
    <location>
        <position position="1"/>
    </location>
</feature>
<evidence type="ECO:0000313" key="2">
    <source>
        <dbReference type="EMBL" id="CAA9513073.1"/>
    </source>
</evidence>
<sequence>ERADRDRRGGGPSAGPPGSRAAVASSWISDARLGRQRAAGNAHDPGPQADRGARRHRPRRRQRHRPRQGPVAGGLGDRVCPVHRLARRRADRRGGRQRRAYPGPEVVADRASRRGHSRERRGTHLRRSARGEDARPVRRRRRSQDLQARSAGPRDAVTGPHDRAGRTGSVSVAGDRPDARPQRHAQARRARPPSCRHPRTRPRRDRAARHSRLPV</sequence>
<dbReference type="AlphaFoldDB" id="A0A6J4T4S3"/>
<feature type="non-terminal residue" evidence="2">
    <location>
        <position position="215"/>
    </location>
</feature>
<name>A0A6J4T4S3_9ACTN</name>
<feature type="compositionally biased region" description="Basic residues" evidence="1">
    <location>
        <begin position="53"/>
        <end position="67"/>
    </location>
</feature>
<dbReference type="EMBL" id="CADCVQ010000119">
    <property type="protein sequence ID" value="CAA9513073.1"/>
    <property type="molecule type" value="Genomic_DNA"/>
</dbReference>
<proteinExistence type="predicted"/>
<organism evidence="2">
    <name type="scientific">uncultured Solirubrobacteraceae bacterium</name>
    <dbReference type="NCBI Taxonomy" id="1162706"/>
    <lineage>
        <taxon>Bacteria</taxon>
        <taxon>Bacillati</taxon>
        <taxon>Actinomycetota</taxon>
        <taxon>Thermoleophilia</taxon>
        <taxon>Solirubrobacterales</taxon>
        <taxon>Solirubrobacteraceae</taxon>
        <taxon>environmental samples</taxon>
    </lineage>
</organism>